<sequence>MAASLKLLTSLWLLAQAATPASAQTRPRAAAGPAASQVRIADGVLEGSTTAAGIRTFKGVPFGAPPVGPLRWKEPQPVKKWAGVRAAKQFGPRAMQLPLYGDMNFRSNGVSEDCLYLNIWTPAQSATAGLPVLVYFYGGGFQAGDGSEPRYDGESMARRGIVAVTVNYRLGVFGFLAHPELTHETGHRSSGNYGFLDQQAALRWVQQNIAAFGGDPQQVTIAGESAGSMSVSAQMVSPLSRNLFARAIGESGSMLNTGFGPVVLAQGEQAGLAFGASVGATSLAALRAMPAQQLLEAAGKPGAARFQPTIDGYFFLLEPAKTFAAGQQNKVPLLVGWNSQEMNAGFLLGPQPATAENFRAVVHTLYGSRAEETLQLYPAATDAQAQQSATDLAGDRFIAYSTWKCADAHRQTGGQPVYRYLYAHPRPPMTAAMGNATAGLAGGVIKGAAAAQVPPQGAVHSAEIEYALGNLATNKVFAWMPADYKVSETLQSYFANFVKTGNPNSPELPAWPAFDGSGNGQVLRVGVTTKAEPEAHRPRYLFLDQLPAR</sequence>
<evidence type="ECO:0000259" key="4">
    <source>
        <dbReference type="Pfam" id="PF00135"/>
    </source>
</evidence>
<feature type="domain" description="Carboxylesterase type B" evidence="4">
    <location>
        <begin position="36"/>
        <end position="530"/>
    </location>
</feature>
<dbReference type="SUPFAM" id="SSF53474">
    <property type="entry name" value="alpha/beta-Hydrolases"/>
    <property type="match status" value="1"/>
</dbReference>
<protein>
    <recommendedName>
        <fullName evidence="3">Carboxylic ester hydrolase</fullName>
        <ecNumber evidence="3">3.1.1.-</ecNumber>
    </recommendedName>
</protein>
<keyword evidence="2 3" id="KW-0378">Hydrolase</keyword>
<dbReference type="Pfam" id="PF00135">
    <property type="entry name" value="COesterase"/>
    <property type="match status" value="1"/>
</dbReference>
<dbReference type="PROSITE" id="PS00122">
    <property type="entry name" value="CARBOXYLESTERASE_B_1"/>
    <property type="match status" value="1"/>
</dbReference>
<accession>A0ABS8AFK0</accession>
<evidence type="ECO:0000256" key="3">
    <source>
        <dbReference type="RuleBase" id="RU361235"/>
    </source>
</evidence>
<organism evidence="5 6">
    <name type="scientific">Hymenobacter nitidus</name>
    <dbReference type="NCBI Taxonomy" id="2880929"/>
    <lineage>
        <taxon>Bacteria</taxon>
        <taxon>Pseudomonadati</taxon>
        <taxon>Bacteroidota</taxon>
        <taxon>Cytophagia</taxon>
        <taxon>Cytophagales</taxon>
        <taxon>Hymenobacteraceae</taxon>
        <taxon>Hymenobacter</taxon>
    </lineage>
</organism>
<dbReference type="PANTHER" id="PTHR11559">
    <property type="entry name" value="CARBOXYLESTERASE"/>
    <property type="match status" value="1"/>
</dbReference>
<feature type="signal peptide" evidence="3">
    <location>
        <begin position="1"/>
        <end position="23"/>
    </location>
</feature>
<dbReference type="Proteomes" id="UP001165297">
    <property type="component" value="Unassembled WGS sequence"/>
</dbReference>
<dbReference type="RefSeq" id="WP_226187809.1">
    <property type="nucleotide sequence ID" value="NZ_JAJADQ010000008.1"/>
</dbReference>
<keyword evidence="3" id="KW-0732">Signal</keyword>
<proteinExistence type="inferred from homology"/>
<dbReference type="InterPro" id="IPR002018">
    <property type="entry name" value="CarbesteraseB"/>
</dbReference>
<reference evidence="5" key="1">
    <citation type="submission" date="2021-10" db="EMBL/GenBank/DDBJ databases">
        <authorList>
            <person name="Dean J.D."/>
            <person name="Kim M.K."/>
            <person name="Newey C.N."/>
            <person name="Stoker T.S."/>
            <person name="Thompson D.W."/>
            <person name="Grose J.H."/>
        </authorList>
    </citation>
    <scope>NUCLEOTIDE SEQUENCE</scope>
    <source>
        <strain evidence="5">BT635</strain>
    </source>
</reference>
<evidence type="ECO:0000313" key="5">
    <source>
        <dbReference type="EMBL" id="MCB2379218.1"/>
    </source>
</evidence>
<gene>
    <name evidence="5" type="ORF">LGH70_16585</name>
</gene>
<dbReference type="PROSITE" id="PS00941">
    <property type="entry name" value="CARBOXYLESTERASE_B_2"/>
    <property type="match status" value="1"/>
</dbReference>
<dbReference type="InterPro" id="IPR019826">
    <property type="entry name" value="Carboxylesterase_B_AS"/>
</dbReference>
<dbReference type="EC" id="3.1.1.-" evidence="3"/>
<evidence type="ECO:0000256" key="2">
    <source>
        <dbReference type="ARBA" id="ARBA00022801"/>
    </source>
</evidence>
<comment type="caution">
    <text evidence="5">The sequence shown here is derived from an EMBL/GenBank/DDBJ whole genome shotgun (WGS) entry which is preliminary data.</text>
</comment>
<evidence type="ECO:0000313" key="6">
    <source>
        <dbReference type="Proteomes" id="UP001165297"/>
    </source>
</evidence>
<dbReference type="InterPro" id="IPR019819">
    <property type="entry name" value="Carboxylesterase_B_CS"/>
</dbReference>
<comment type="similarity">
    <text evidence="1 3">Belongs to the type-B carboxylesterase/lipase family.</text>
</comment>
<dbReference type="InterPro" id="IPR050309">
    <property type="entry name" value="Type-B_Carboxylest/Lipase"/>
</dbReference>
<feature type="chain" id="PRO_5045011668" description="Carboxylic ester hydrolase" evidence="3">
    <location>
        <begin position="24"/>
        <end position="549"/>
    </location>
</feature>
<evidence type="ECO:0000256" key="1">
    <source>
        <dbReference type="ARBA" id="ARBA00005964"/>
    </source>
</evidence>
<dbReference type="Gene3D" id="3.40.50.1820">
    <property type="entry name" value="alpha/beta hydrolase"/>
    <property type="match status" value="1"/>
</dbReference>
<dbReference type="InterPro" id="IPR029058">
    <property type="entry name" value="AB_hydrolase_fold"/>
</dbReference>
<keyword evidence="6" id="KW-1185">Reference proteome</keyword>
<name>A0ABS8AFK0_9BACT</name>
<dbReference type="EMBL" id="JAJADQ010000008">
    <property type="protein sequence ID" value="MCB2379218.1"/>
    <property type="molecule type" value="Genomic_DNA"/>
</dbReference>